<evidence type="ECO:0000259" key="2">
    <source>
        <dbReference type="PROSITE" id="PS50894"/>
    </source>
</evidence>
<proteinExistence type="predicted"/>
<dbReference type="PROSITE" id="PS50894">
    <property type="entry name" value="HPT"/>
    <property type="match status" value="1"/>
</dbReference>
<organism evidence="3 4">
    <name type="scientific">Tindallia californiensis</name>
    <dbReference type="NCBI Taxonomy" id="159292"/>
    <lineage>
        <taxon>Bacteria</taxon>
        <taxon>Bacillati</taxon>
        <taxon>Bacillota</taxon>
        <taxon>Clostridia</taxon>
        <taxon>Peptostreptococcales</taxon>
        <taxon>Tindalliaceae</taxon>
        <taxon>Tindallia</taxon>
    </lineage>
</organism>
<dbReference type="InterPro" id="IPR008207">
    <property type="entry name" value="Sig_transdc_His_kin_Hpt_dom"/>
</dbReference>
<gene>
    <name evidence="3" type="ORF">SAMN05192546_102342</name>
</gene>
<feature type="domain" description="HPt" evidence="2">
    <location>
        <begin position="16"/>
        <end position="111"/>
    </location>
</feature>
<dbReference type="GO" id="GO:0000160">
    <property type="term" value="P:phosphorelay signal transduction system"/>
    <property type="evidence" value="ECO:0007669"/>
    <property type="project" value="InterPro"/>
</dbReference>
<dbReference type="Pfam" id="PF01627">
    <property type="entry name" value="Hpt"/>
    <property type="match status" value="1"/>
</dbReference>
<name>A0A1H3KFM8_9FIRM</name>
<evidence type="ECO:0000313" key="3">
    <source>
        <dbReference type="EMBL" id="SDY50971.1"/>
    </source>
</evidence>
<evidence type="ECO:0000256" key="1">
    <source>
        <dbReference type="PROSITE-ProRule" id="PRU00110"/>
    </source>
</evidence>
<dbReference type="InterPro" id="IPR036641">
    <property type="entry name" value="HPT_dom_sf"/>
</dbReference>
<feature type="modified residue" description="Phosphohistidine" evidence="1">
    <location>
        <position position="55"/>
    </location>
</feature>
<accession>A0A1H3KFM8</accession>
<evidence type="ECO:0000313" key="4">
    <source>
        <dbReference type="Proteomes" id="UP000199230"/>
    </source>
</evidence>
<dbReference type="SUPFAM" id="SSF47226">
    <property type="entry name" value="Histidine-containing phosphotransfer domain, HPT domain"/>
    <property type="match status" value="1"/>
</dbReference>
<keyword evidence="1" id="KW-0597">Phosphoprotein</keyword>
<dbReference type="Proteomes" id="UP000199230">
    <property type="component" value="Unassembled WGS sequence"/>
</dbReference>
<dbReference type="EMBL" id="FNPV01000002">
    <property type="protein sequence ID" value="SDY50971.1"/>
    <property type="molecule type" value="Genomic_DNA"/>
</dbReference>
<reference evidence="3 4" key="1">
    <citation type="submission" date="2016-10" db="EMBL/GenBank/DDBJ databases">
        <authorList>
            <person name="de Groot N.N."/>
        </authorList>
    </citation>
    <scope>NUCLEOTIDE SEQUENCE [LARGE SCALE GENOMIC DNA]</scope>
    <source>
        <strain evidence="3 4">APO</strain>
    </source>
</reference>
<dbReference type="STRING" id="159292.SAMN05192546_102342"/>
<dbReference type="Gene3D" id="1.20.120.160">
    <property type="entry name" value="HPT domain"/>
    <property type="match status" value="1"/>
</dbReference>
<keyword evidence="4" id="KW-1185">Reference proteome</keyword>
<sequence length="111" mass="12958">MVMIDIERFMNEAEIDQETARELYGLFLDDLVQQKDSLEKQIRMKDVSEICRTVHSIKGIAGTYYACQLEKKAAFVERVILSRELFPADQCDALLEEIIKTIHDTKMIMER</sequence>
<dbReference type="AlphaFoldDB" id="A0A1H3KFM8"/>
<protein>
    <submittedName>
        <fullName evidence="3">HPt (Histidine-containing phosphotransfer) domain-containing protein</fullName>
    </submittedName>
</protein>